<feature type="domain" description="DUF4097" evidence="1">
    <location>
        <begin position="190"/>
        <end position="318"/>
    </location>
</feature>
<name>A0A2N3XRH4_SACSN</name>
<dbReference type="STRING" id="994479.GCA_000194155_06189"/>
<dbReference type="AlphaFoldDB" id="A0A2N3XRH4"/>
<dbReference type="EMBL" id="PJNB01000001">
    <property type="protein sequence ID" value="PKW13284.1"/>
    <property type="molecule type" value="Genomic_DNA"/>
</dbReference>
<evidence type="ECO:0000259" key="1">
    <source>
        <dbReference type="Pfam" id="PF13349"/>
    </source>
</evidence>
<accession>A0A2N3XRH4</accession>
<dbReference type="Pfam" id="PF13349">
    <property type="entry name" value="DUF4097"/>
    <property type="match status" value="1"/>
</dbReference>
<proteinExistence type="predicted"/>
<comment type="caution">
    <text evidence="2">The sequence shown here is derived from an EMBL/GenBank/DDBJ whole genome shotgun (WGS) entry which is preliminary data.</text>
</comment>
<reference evidence="2" key="1">
    <citation type="submission" date="2017-12" db="EMBL/GenBank/DDBJ databases">
        <title>Sequencing the genomes of 1000 Actinobacteria strains.</title>
        <authorList>
            <person name="Klenk H.-P."/>
        </authorList>
    </citation>
    <scope>NUCLEOTIDE SEQUENCE [LARGE SCALE GENOMIC DNA]</scope>
    <source>
        <strain evidence="2">DSM 44228</strain>
    </source>
</reference>
<evidence type="ECO:0000313" key="2">
    <source>
        <dbReference type="EMBL" id="PKW13284.1"/>
    </source>
</evidence>
<organism evidence="2 3">
    <name type="scientific">Saccharopolyspora spinosa</name>
    <dbReference type="NCBI Taxonomy" id="60894"/>
    <lineage>
        <taxon>Bacteria</taxon>
        <taxon>Bacillati</taxon>
        <taxon>Actinomycetota</taxon>
        <taxon>Actinomycetes</taxon>
        <taxon>Pseudonocardiales</taxon>
        <taxon>Pseudonocardiaceae</taxon>
        <taxon>Saccharopolyspora</taxon>
    </lineage>
</organism>
<dbReference type="InterPro" id="IPR025164">
    <property type="entry name" value="Toastrack_DUF4097"/>
</dbReference>
<dbReference type="RefSeq" id="WP_029535909.1">
    <property type="nucleotide sequence ID" value="NZ_CP061007.1"/>
</dbReference>
<evidence type="ECO:0000313" key="3">
    <source>
        <dbReference type="Proteomes" id="UP000233786"/>
    </source>
</evidence>
<dbReference type="Proteomes" id="UP000233786">
    <property type="component" value="Unassembled WGS sequence"/>
</dbReference>
<keyword evidence="3" id="KW-1185">Reference proteome</keyword>
<dbReference type="OrthoDB" id="4331847at2"/>
<gene>
    <name evidence="2" type="ORF">A8926_0793</name>
</gene>
<protein>
    <recommendedName>
        <fullName evidence="1">DUF4097 domain-containing protein</fullName>
    </recommendedName>
</protein>
<sequence length="321" mass="32067">MARVGLAVGGAALVLIGGAALFGWPSSSMQERSTGLDGIDRVELAGGAGDVEVRHAPGARAEIVQRVHRWESAFLGGGGGGDATEIKHRVEGGALVLPTDCGWNCTVDYQVTLPTSVPVRGKLDSGRLDAVGMQSVQAEMGSGEVLLSEIGGPVDVRTGSGGVSVTRVRGPVDAETGSGEITLAEIGGDVRAHTGSGGVSVSDVDGPVDADTGSGEITLHEIGGRVGVETGSGGISGRGLRGPGVVAKAQSGDVELELVSPQTVEVSTGSGGIELTVPGDRYRVDTDSGSGGVDVDVAQDPAAVKRLTLSSGSGEIRVKEA</sequence>